<proteinExistence type="predicted"/>
<keyword evidence="2" id="KW-1185">Reference proteome</keyword>
<sequence length="56" mass="6223">MPSVYRSVTIAPGHTLSLRRARQQSDRPGFVTVTGRRRAPFDVKASLWNEAPISNA</sequence>
<dbReference type="EMBL" id="JABMCH010000050">
    <property type="protein sequence ID" value="NUU45969.1"/>
    <property type="molecule type" value="Genomic_DNA"/>
</dbReference>
<protein>
    <submittedName>
        <fullName evidence="1">Uncharacterized protein</fullName>
    </submittedName>
</protein>
<name>A0A7Y6B207_9SPHN</name>
<dbReference type="AlphaFoldDB" id="A0A7Y6B207"/>
<gene>
    <name evidence="1" type="ORF">HP438_03135</name>
</gene>
<evidence type="ECO:0000313" key="2">
    <source>
        <dbReference type="Proteomes" id="UP000536441"/>
    </source>
</evidence>
<dbReference type="Proteomes" id="UP000536441">
    <property type="component" value="Unassembled WGS sequence"/>
</dbReference>
<evidence type="ECO:0000313" key="1">
    <source>
        <dbReference type="EMBL" id="NUU45969.1"/>
    </source>
</evidence>
<accession>A0A7Y6B207</accession>
<comment type="caution">
    <text evidence="1">The sequence shown here is derived from an EMBL/GenBank/DDBJ whole genome shotgun (WGS) entry which is preliminary data.</text>
</comment>
<organism evidence="1 2">
    <name type="scientific">Sphingomonas zeae</name>
    <dbReference type="NCBI Taxonomy" id="1646122"/>
    <lineage>
        <taxon>Bacteria</taxon>
        <taxon>Pseudomonadati</taxon>
        <taxon>Pseudomonadota</taxon>
        <taxon>Alphaproteobacteria</taxon>
        <taxon>Sphingomonadales</taxon>
        <taxon>Sphingomonadaceae</taxon>
        <taxon>Sphingomonas</taxon>
    </lineage>
</organism>
<reference evidence="1 2" key="1">
    <citation type="submission" date="2020-05" db="EMBL/GenBank/DDBJ databases">
        <title>Genome Sequencing of Type Strains.</title>
        <authorList>
            <person name="Lemaire J.F."/>
            <person name="Inderbitzin P."/>
            <person name="Gregorio O.A."/>
            <person name="Collins S.B."/>
            <person name="Wespe N."/>
            <person name="Knight-Connoni V."/>
        </authorList>
    </citation>
    <scope>NUCLEOTIDE SEQUENCE [LARGE SCALE GENOMIC DNA]</scope>
    <source>
        <strain evidence="1 2">DSM 100049</strain>
    </source>
</reference>
<dbReference type="RefSeq" id="WP_175310749.1">
    <property type="nucleotide sequence ID" value="NZ_CBCRYR010000030.1"/>
</dbReference>